<dbReference type="EMBL" id="FOFV01000021">
    <property type="protein sequence ID" value="SES30737.1"/>
    <property type="molecule type" value="Genomic_DNA"/>
</dbReference>
<feature type="transmembrane region" description="Helical" evidence="8">
    <location>
        <begin position="93"/>
        <end position="111"/>
    </location>
</feature>
<evidence type="ECO:0000256" key="7">
    <source>
        <dbReference type="ARBA" id="ARBA00023136"/>
    </source>
</evidence>
<comment type="subcellular location">
    <subcellularLocation>
        <location evidence="1">Cell membrane</location>
        <topology evidence="1">Multi-pass membrane protein</topology>
    </subcellularLocation>
</comment>
<feature type="transmembrane region" description="Helical" evidence="8">
    <location>
        <begin position="54"/>
        <end position="72"/>
    </location>
</feature>
<dbReference type="STRING" id="65499.SAMN04488000_12197"/>
<dbReference type="GO" id="GO:0005886">
    <property type="term" value="C:plasma membrane"/>
    <property type="evidence" value="ECO:0007669"/>
    <property type="project" value="UniProtKB-SubCell"/>
</dbReference>
<keyword evidence="6 8" id="KW-1133">Transmembrane helix</keyword>
<dbReference type="PANTHER" id="PTHR43568">
    <property type="entry name" value="P PROTEIN"/>
    <property type="match status" value="1"/>
</dbReference>
<feature type="domain" description="Citrate transporter-like" evidence="9">
    <location>
        <begin position="15"/>
        <end position="369"/>
    </location>
</feature>
<accession>A0A1H9WAP7</accession>
<sequence length="427" mass="45834">MSAALALTIFLVAFFFIATEKANKVKVVLVAAGLMAVFGLVPGSEVFFSEHAGIDWNVIFLLFGMMIIVGIVKQTGVFDYLAIWAAKKARGRPYRLMVMLMIITAIASPFLDNVTTIMLVAPVTIVVCNRLKIAAQPYLIAEVLASNIGGAATLIGDPPNIIIGSRAGLTFMDFLVHMAPIVAVVFVVFVLLTKVLFRRSFQYNAENVEAVMALQERRAITDPAMLRRCLIVFTGVVIGFGLHAVVHVDPAIVALVGAGVMLLVTRADVNDVLAEVEWPTLTFFMGLFVMVAGLVHTGVIETVGTWAVSAFGDNYFAAATALLFGSSVLGAFFDNIPYVATMTPVVEGMVAEIPDAATGQSLWWAFALGADFGGNGTAVAASANVVALGIAARAGHRISFWQFTRYGIVVTLVSTAMAWVYVWLRYF</sequence>
<dbReference type="InterPro" id="IPR051475">
    <property type="entry name" value="Diverse_Ion_Transporter"/>
</dbReference>
<evidence type="ECO:0000256" key="4">
    <source>
        <dbReference type="ARBA" id="ARBA00022475"/>
    </source>
</evidence>
<keyword evidence="3" id="KW-0813">Transport</keyword>
<comment type="similarity">
    <text evidence="2">Belongs to the CitM (TC 2.A.11) transporter family.</text>
</comment>
<evidence type="ECO:0000256" key="3">
    <source>
        <dbReference type="ARBA" id="ARBA00022448"/>
    </source>
</evidence>
<dbReference type="GO" id="GO:0015105">
    <property type="term" value="F:arsenite transmembrane transporter activity"/>
    <property type="evidence" value="ECO:0007669"/>
    <property type="project" value="InterPro"/>
</dbReference>
<dbReference type="OrthoDB" id="9809303at2"/>
<dbReference type="InterPro" id="IPR000802">
    <property type="entry name" value="Arsenical_pump_ArsB"/>
</dbReference>
<keyword evidence="7 8" id="KW-0472">Membrane</keyword>
<evidence type="ECO:0000256" key="2">
    <source>
        <dbReference type="ARBA" id="ARBA00009843"/>
    </source>
</evidence>
<dbReference type="InterPro" id="IPR004680">
    <property type="entry name" value="Cit_transptr-like_dom"/>
</dbReference>
<organism evidence="10 11">
    <name type="scientific">Lentzea albida</name>
    <dbReference type="NCBI Taxonomy" id="65499"/>
    <lineage>
        <taxon>Bacteria</taxon>
        <taxon>Bacillati</taxon>
        <taxon>Actinomycetota</taxon>
        <taxon>Actinomycetes</taxon>
        <taxon>Pseudonocardiales</taxon>
        <taxon>Pseudonocardiaceae</taxon>
        <taxon>Lentzea</taxon>
    </lineage>
</organism>
<feature type="transmembrane region" description="Helical" evidence="8">
    <location>
        <begin position="225"/>
        <end position="245"/>
    </location>
</feature>
<dbReference type="PRINTS" id="PR00758">
    <property type="entry name" value="ARSENICPUMP"/>
</dbReference>
<gene>
    <name evidence="10" type="ORF">SAMN04488000_12197</name>
</gene>
<dbReference type="RefSeq" id="WP_089924740.1">
    <property type="nucleotide sequence ID" value="NZ_FOFV01000021.1"/>
</dbReference>
<dbReference type="Pfam" id="PF03600">
    <property type="entry name" value="CitMHS"/>
    <property type="match status" value="1"/>
</dbReference>
<proteinExistence type="inferred from homology"/>
<protein>
    <submittedName>
        <fullName evidence="10">Na+/H+ antiporter NhaD</fullName>
    </submittedName>
</protein>
<feature type="transmembrane region" description="Helical" evidence="8">
    <location>
        <begin position="281"/>
        <end position="303"/>
    </location>
</feature>
<evidence type="ECO:0000256" key="1">
    <source>
        <dbReference type="ARBA" id="ARBA00004651"/>
    </source>
</evidence>
<keyword evidence="4" id="KW-1003">Cell membrane</keyword>
<dbReference type="Proteomes" id="UP000199503">
    <property type="component" value="Unassembled WGS sequence"/>
</dbReference>
<keyword evidence="5 8" id="KW-0812">Transmembrane</keyword>
<evidence type="ECO:0000259" key="9">
    <source>
        <dbReference type="Pfam" id="PF03600"/>
    </source>
</evidence>
<evidence type="ECO:0000256" key="5">
    <source>
        <dbReference type="ARBA" id="ARBA00022692"/>
    </source>
</evidence>
<feature type="transmembrane region" description="Helical" evidence="8">
    <location>
        <begin position="403"/>
        <end position="424"/>
    </location>
</feature>
<feature type="transmembrane region" description="Helical" evidence="8">
    <location>
        <begin position="315"/>
        <end position="333"/>
    </location>
</feature>
<evidence type="ECO:0000256" key="8">
    <source>
        <dbReference type="SAM" id="Phobius"/>
    </source>
</evidence>
<evidence type="ECO:0000313" key="10">
    <source>
        <dbReference type="EMBL" id="SES30737.1"/>
    </source>
</evidence>
<dbReference type="AlphaFoldDB" id="A0A1H9WAP7"/>
<evidence type="ECO:0000313" key="11">
    <source>
        <dbReference type="Proteomes" id="UP000199503"/>
    </source>
</evidence>
<dbReference type="CDD" id="cd01116">
    <property type="entry name" value="P_permease"/>
    <property type="match status" value="1"/>
</dbReference>
<feature type="transmembrane region" description="Helical" evidence="8">
    <location>
        <begin position="174"/>
        <end position="197"/>
    </location>
</feature>
<evidence type="ECO:0000256" key="6">
    <source>
        <dbReference type="ARBA" id="ARBA00022989"/>
    </source>
</evidence>
<dbReference type="PANTHER" id="PTHR43568:SF1">
    <property type="entry name" value="P PROTEIN"/>
    <property type="match status" value="1"/>
</dbReference>
<feature type="transmembrane region" description="Helical" evidence="8">
    <location>
        <begin position="251"/>
        <end position="269"/>
    </location>
</feature>
<keyword evidence="11" id="KW-1185">Reference proteome</keyword>
<name>A0A1H9WAP7_9PSEU</name>
<reference evidence="11" key="1">
    <citation type="submission" date="2016-10" db="EMBL/GenBank/DDBJ databases">
        <authorList>
            <person name="Varghese N."/>
            <person name="Submissions S."/>
        </authorList>
    </citation>
    <scope>NUCLEOTIDE SEQUENCE [LARGE SCALE GENOMIC DNA]</scope>
    <source>
        <strain evidence="11">DSM 44437</strain>
    </source>
</reference>